<dbReference type="InterPro" id="IPR017103">
    <property type="entry name" value="Iontropic_Glu_rcpt_pln"/>
</dbReference>
<feature type="signal peptide" evidence="19">
    <location>
        <begin position="1"/>
        <end position="22"/>
    </location>
</feature>
<name>A0A9D5HQ01_9LILI</name>
<dbReference type="Pfam" id="PF01094">
    <property type="entry name" value="ANF_receptor"/>
    <property type="match status" value="1"/>
</dbReference>
<keyword evidence="8 15" id="KW-0406">Ion transport</keyword>
<comment type="similarity">
    <text evidence="2 15">Belongs to the glutamate-gated ion channel (TC 1.A.10.1) family.</text>
</comment>
<dbReference type="FunFam" id="3.40.190.10:FF:000217">
    <property type="entry name" value="Glutamate receptor"/>
    <property type="match status" value="1"/>
</dbReference>
<dbReference type="PIRSF" id="PIRSF037090">
    <property type="entry name" value="Iontro_Glu-like_rcpt_pln"/>
    <property type="match status" value="1"/>
</dbReference>
<dbReference type="FunFam" id="1.10.287.70:FF:000037">
    <property type="entry name" value="Glutamate receptor"/>
    <property type="match status" value="1"/>
</dbReference>
<accession>A0A9D5HQ01</accession>
<dbReference type="FunFam" id="3.40.50.2300:FF:000081">
    <property type="entry name" value="Glutamate receptor"/>
    <property type="match status" value="1"/>
</dbReference>
<evidence type="ECO:0000256" key="12">
    <source>
        <dbReference type="ARBA" id="ARBA00023286"/>
    </source>
</evidence>
<evidence type="ECO:0000256" key="11">
    <source>
        <dbReference type="ARBA" id="ARBA00023180"/>
    </source>
</evidence>
<evidence type="ECO:0000256" key="19">
    <source>
        <dbReference type="SAM" id="SignalP"/>
    </source>
</evidence>
<feature type="disulfide bond" evidence="16">
    <location>
        <begin position="771"/>
        <end position="825"/>
    </location>
</feature>
<dbReference type="FunFam" id="3.40.190.10:FF:000103">
    <property type="entry name" value="Glutamate receptor"/>
    <property type="match status" value="1"/>
</dbReference>
<dbReference type="InterPro" id="IPR019594">
    <property type="entry name" value="Glu/Gly-bd"/>
</dbReference>
<dbReference type="InterPro" id="IPR044440">
    <property type="entry name" value="GABAb_receptor_plant_PBP1"/>
</dbReference>
<comment type="subunit">
    <text evidence="3">May form heteromers.</text>
</comment>
<dbReference type="GO" id="GO:0015276">
    <property type="term" value="F:ligand-gated monoatomic ion channel activity"/>
    <property type="evidence" value="ECO:0007669"/>
    <property type="project" value="InterPro"/>
</dbReference>
<evidence type="ECO:0000256" key="1">
    <source>
        <dbReference type="ARBA" id="ARBA00004141"/>
    </source>
</evidence>
<evidence type="ECO:0000313" key="22">
    <source>
        <dbReference type="Proteomes" id="UP001085076"/>
    </source>
</evidence>
<reference evidence="21" key="1">
    <citation type="submission" date="2021-03" db="EMBL/GenBank/DDBJ databases">
        <authorList>
            <person name="Li Z."/>
            <person name="Yang C."/>
        </authorList>
    </citation>
    <scope>NUCLEOTIDE SEQUENCE</scope>
    <source>
        <strain evidence="21">Dzin_1.0</strain>
        <tissue evidence="21">Leaf</tissue>
    </source>
</reference>
<protein>
    <recommendedName>
        <fullName evidence="15">Glutamate receptor</fullName>
    </recommendedName>
</protein>
<evidence type="ECO:0000256" key="8">
    <source>
        <dbReference type="ARBA" id="ARBA00023065"/>
    </source>
</evidence>
<keyword evidence="6 19" id="KW-0732">Signal</keyword>
<feature type="transmembrane region" description="Helical" evidence="18">
    <location>
        <begin position="635"/>
        <end position="652"/>
    </location>
</feature>
<feature type="transmembrane region" description="Helical" evidence="18">
    <location>
        <begin position="842"/>
        <end position="865"/>
    </location>
</feature>
<dbReference type="PANTHER" id="PTHR34836">
    <property type="entry name" value="OS06G0188250 PROTEIN"/>
    <property type="match status" value="1"/>
</dbReference>
<comment type="subcellular location">
    <subcellularLocation>
        <location evidence="1">Membrane</location>
        <topology evidence="1">Multi-pass membrane protein</topology>
    </subcellularLocation>
</comment>
<organism evidence="21 22">
    <name type="scientific">Dioscorea zingiberensis</name>
    <dbReference type="NCBI Taxonomy" id="325984"/>
    <lineage>
        <taxon>Eukaryota</taxon>
        <taxon>Viridiplantae</taxon>
        <taxon>Streptophyta</taxon>
        <taxon>Embryophyta</taxon>
        <taxon>Tracheophyta</taxon>
        <taxon>Spermatophyta</taxon>
        <taxon>Magnoliopsida</taxon>
        <taxon>Liliopsida</taxon>
        <taxon>Dioscoreales</taxon>
        <taxon>Dioscoreaceae</taxon>
        <taxon>Dioscorea</taxon>
    </lineage>
</organism>
<evidence type="ECO:0000256" key="10">
    <source>
        <dbReference type="ARBA" id="ARBA00023170"/>
    </source>
</evidence>
<keyword evidence="12 15" id="KW-1071">Ligand-gated ion channel</keyword>
<proteinExistence type="inferred from homology"/>
<evidence type="ECO:0000313" key="21">
    <source>
        <dbReference type="EMBL" id="KAJ0984990.1"/>
    </source>
</evidence>
<dbReference type="Pfam" id="PF00060">
    <property type="entry name" value="Lig_chan"/>
    <property type="match status" value="1"/>
</dbReference>
<dbReference type="GO" id="GO:0016020">
    <property type="term" value="C:membrane"/>
    <property type="evidence" value="ECO:0007669"/>
    <property type="project" value="UniProtKB-SubCell"/>
</dbReference>
<evidence type="ECO:0000256" key="5">
    <source>
        <dbReference type="ARBA" id="ARBA00022692"/>
    </source>
</evidence>
<keyword evidence="4 15" id="KW-0813">Transport</keyword>
<comment type="caution">
    <text evidence="21">The sequence shown here is derived from an EMBL/GenBank/DDBJ whole genome shotgun (WGS) entry which is preliminary data.</text>
</comment>
<dbReference type="AlphaFoldDB" id="A0A9D5HQ01"/>
<dbReference type="EMBL" id="JAGGNH010000001">
    <property type="protein sequence ID" value="KAJ0984990.1"/>
    <property type="molecule type" value="Genomic_DNA"/>
</dbReference>
<dbReference type="Proteomes" id="UP001085076">
    <property type="component" value="Miscellaneous, Linkage group lg01"/>
</dbReference>
<dbReference type="CDD" id="cd13686">
    <property type="entry name" value="GluR_Plant"/>
    <property type="match status" value="1"/>
</dbReference>
<dbReference type="Gene3D" id="3.40.190.10">
    <property type="entry name" value="Periplasmic binding protein-like II"/>
    <property type="match status" value="3"/>
</dbReference>
<feature type="domain" description="Ionotropic glutamate receptor C-terminal" evidence="20">
    <location>
        <begin position="463"/>
        <end position="823"/>
    </location>
</feature>
<dbReference type="SUPFAM" id="SSF53850">
    <property type="entry name" value="Periplasmic binding protein-like II"/>
    <property type="match status" value="1"/>
</dbReference>
<keyword evidence="5 18" id="KW-0812">Transmembrane</keyword>
<comment type="function">
    <text evidence="15">Glutamate-gated receptor that probably acts as non-selective cation channel.</text>
</comment>
<dbReference type="InterPro" id="IPR028082">
    <property type="entry name" value="Peripla_BP_I"/>
</dbReference>
<evidence type="ECO:0000256" key="3">
    <source>
        <dbReference type="ARBA" id="ARBA00011095"/>
    </source>
</evidence>
<evidence type="ECO:0000256" key="18">
    <source>
        <dbReference type="SAM" id="Phobius"/>
    </source>
</evidence>
<keyword evidence="11" id="KW-0325">Glycoprotein</keyword>
<reference evidence="21" key="2">
    <citation type="journal article" date="2022" name="Hortic Res">
        <title>The genome of Dioscorea zingiberensis sheds light on the biosynthesis, origin and evolution of the medicinally important diosgenin saponins.</title>
        <authorList>
            <person name="Li Y."/>
            <person name="Tan C."/>
            <person name="Li Z."/>
            <person name="Guo J."/>
            <person name="Li S."/>
            <person name="Chen X."/>
            <person name="Wang C."/>
            <person name="Dai X."/>
            <person name="Yang H."/>
            <person name="Song W."/>
            <person name="Hou L."/>
            <person name="Xu J."/>
            <person name="Tong Z."/>
            <person name="Xu A."/>
            <person name="Yuan X."/>
            <person name="Wang W."/>
            <person name="Yang Q."/>
            <person name="Chen L."/>
            <person name="Sun Z."/>
            <person name="Wang K."/>
            <person name="Pan B."/>
            <person name="Chen J."/>
            <person name="Bao Y."/>
            <person name="Liu F."/>
            <person name="Qi X."/>
            <person name="Gang D.R."/>
            <person name="Wen J."/>
            <person name="Li J."/>
        </authorList>
    </citation>
    <scope>NUCLEOTIDE SEQUENCE</scope>
    <source>
        <strain evidence="21">Dzin_1.0</strain>
    </source>
</reference>
<evidence type="ECO:0000256" key="16">
    <source>
        <dbReference type="PIRSR" id="PIRSR037090-50"/>
    </source>
</evidence>
<keyword evidence="22" id="KW-1185">Reference proteome</keyword>
<dbReference type="InterPro" id="IPR001828">
    <property type="entry name" value="ANF_lig-bd_rcpt"/>
</dbReference>
<evidence type="ECO:0000259" key="20">
    <source>
        <dbReference type="SMART" id="SM00079"/>
    </source>
</evidence>
<dbReference type="InterPro" id="IPR001320">
    <property type="entry name" value="Iontro_rcpt_C"/>
</dbReference>
<dbReference type="CDD" id="cd19990">
    <property type="entry name" value="PBP1_GABAb_receptor_plant"/>
    <property type="match status" value="1"/>
</dbReference>
<evidence type="ECO:0000256" key="13">
    <source>
        <dbReference type="ARBA" id="ARBA00023303"/>
    </source>
</evidence>
<comment type="function">
    <text evidence="14">Glutamate-gated receptor that probably acts as a non-selective cation channel. May be involved in light-signal transduction and calcium homeostasis via the regulation of calcium influx into cells.</text>
</comment>
<sequence length="976" mass="109301">MRKPRYHLILLLFILFSSPRIGQNKAYAQGINSNKSGNTTTFDVGVILDNSTWIGNISWGCMSMALEDFYNSRSNFNKRISLHLRDVNKDDPVSSAFAAVDLLKNVQVQAIIGPQTSQQAKFIIELGNNSQVPIISFTAKSPSLSSMQSPCFIRTGINDTSQAKVLASLVQHFRWKQVVPIYADTDFGNGIIPHLIDAFAEVDARVPYRSPIPISASDADIGRELEKLKEMQTRVFIVHMEYSLGFKLFSNAKKAGMMDKGYVWITTYGLTDIVDLMGPSATNVMQGVLGIKPYITENNKKLQDFKARWRKRFELENPFADQVTDPSTVFGLWAYDTVWALAKAAENVSATNYTFSMNNVRNNTTDLESIGQSQIGSELTQKISNIKFYGITGKFHLVDRQLETNNFEIVNVVGNKRLRIGFWTQAYGVSRRLNSTVDVKVHRWPGGSPDAPKGWEWPTNGQTLRIGVPVKPGFQELVNVSHSPVTNLLGLNHHIRNNSPPTGYCIDVFNLVMGSLPYNVAYNYTPFADPKDSNQTNGTYDDLVYQVFLKNFDAVVGDITVIANRSRYVDFTLPYTVSGVCMVVPVKDEHRKNAWTFAEPLSTDLWIASGVFFIFTGIVVWILEHRVNKEFRGPPANQIGTIFYFIFSTLVFSHREKIVSNLSRVVLIVWVFVVLILQQSYTASLSSMLTVQQLQPTITDLSELARSASKVGYLNDSFMPGLLKGLNFDESRLIAFNSRDEYDEALSNGTVAAIVDEIPYIKVFLSDPKHCGKYTMVGPTYKTDGFGFAFPIGSPMVADVWRAILNISESGEMDNIKYVHVNEDCFVQKDGSYSSRITFKSFWGLFLITGVTSILAFLIHIAMFLHQHWDIVIGSDSGLSRGQKLVLLKKIYDKPDLSSDAFKENEEQKMGVVEMQMQSPMSISQLGNEDVFGHEDDDIGTPFEDEGTPGREIGGQTPDPPSFADMLNQRRGYDSS</sequence>
<evidence type="ECO:0000256" key="14">
    <source>
        <dbReference type="ARBA" id="ARBA00049638"/>
    </source>
</evidence>
<dbReference type="Pfam" id="PF10613">
    <property type="entry name" value="Lig_chan-Glu_bd"/>
    <property type="match status" value="1"/>
</dbReference>
<keyword evidence="7 18" id="KW-1133">Transmembrane helix</keyword>
<feature type="chain" id="PRO_5039632770" description="Glutamate receptor" evidence="19">
    <location>
        <begin position="23"/>
        <end position="976"/>
    </location>
</feature>
<dbReference type="Gene3D" id="1.10.287.70">
    <property type="match status" value="1"/>
</dbReference>
<evidence type="ECO:0000256" key="2">
    <source>
        <dbReference type="ARBA" id="ARBA00008685"/>
    </source>
</evidence>
<dbReference type="PANTHER" id="PTHR34836:SF1">
    <property type="entry name" value="OS09G0428600 PROTEIN"/>
    <property type="match status" value="1"/>
</dbReference>
<evidence type="ECO:0000256" key="6">
    <source>
        <dbReference type="ARBA" id="ARBA00022729"/>
    </source>
</evidence>
<evidence type="ECO:0000256" key="9">
    <source>
        <dbReference type="ARBA" id="ARBA00023136"/>
    </source>
</evidence>
<evidence type="ECO:0000256" key="7">
    <source>
        <dbReference type="ARBA" id="ARBA00022989"/>
    </source>
</evidence>
<keyword evidence="13 15" id="KW-0407">Ion channel</keyword>
<keyword evidence="10 15" id="KW-0675">Receptor</keyword>
<evidence type="ECO:0000256" key="4">
    <source>
        <dbReference type="ARBA" id="ARBA00022448"/>
    </source>
</evidence>
<feature type="region of interest" description="Disordered" evidence="17">
    <location>
        <begin position="927"/>
        <end position="976"/>
    </location>
</feature>
<dbReference type="SMART" id="SM00079">
    <property type="entry name" value="PBPe"/>
    <property type="match status" value="1"/>
</dbReference>
<keyword evidence="16" id="KW-1015">Disulfide bond</keyword>
<keyword evidence="9 15" id="KW-0472">Membrane</keyword>
<dbReference type="InterPro" id="IPR015683">
    <property type="entry name" value="Ionotropic_Glu_rcpt"/>
</dbReference>
<feature type="transmembrane region" description="Helical" evidence="18">
    <location>
        <begin position="605"/>
        <end position="623"/>
    </location>
</feature>
<evidence type="ECO:0000256" key="17">
    <source>
        <dbReference type="SAM" id="MobiDB-lite"/>
    </source>
</evidence>
<gene>
    <name evidence="21" type="ORF">J5N97_003346</name>
</gene>
<dbReference type="SUPFAM" id="SSF53822">
    <property type="entry name" value="Periplasmic binding protein-like I"/>
    <property type="match status" value="1"/>
</dbReference>
<dbReference type="OrthoDB" id="5984008at2759"/>
<dbReference type="Gene3D" id="3.40.50.2300">
    <property type="match status" value="2"/>
</dbReference>
<evidence type="ECO:0000256" key="15">
    <source>
        <dbReference type="PIRNR" id="PIRNR037090"/>
    </source>
</evidence>
<feature type="compositionally biased region" description="Acidic residues" evidence="17">
    <location>
        <begin position="935"/>
        <end position="947"/>
    </location>
</feature>